<comment type="similarity">
    <text evidence="6">Belongs to the peptidase M48 family.</text>
</comment>
<keyword evidence="3 6" id="KW-0378">Hydrolase</keyword>
<evidence type="ECO:0000313" key="9">
    <source>
        <dbReference type="Proteomes" id="UP000188318"/>
    </source>
</evidence>
<dbReference type="EMBL" id="KV907496">
    <property type="protein sequence ID" value="OOF98283.1"/>
    <property type="molecule type" value="Genomic_DNA"/>
</dbReference>
<evidence type="ECO:0000256" key="6">
    <source>
        <dbReference type="RuleBase" id="RU003983"/>
    </source>
</evidence>
<evidence type="ECO:0000259" key="7">
    <source>
        <dbReference type="Pfam" id="PF01435"/>
    </source>
</evidence>
<dbReference type="OMA" id="RFNCYSE"/>
<keyword evidence="4 6" id="KW-0862">Zinc</keyword>
<dbReference type="OrthoDB" id="7464992at2759"/>
<dbReference type="PANTHER" id="PTHR22726:SF1">
    <property type="entry name" value="METALLOENDOPEPTIDASE OMA1, MITOCHONDRIAL"/>
    <property type="match status" value="1"/>
</dbReference>
<evidence type="ECO:0000256" key="5">
    <source>
        <dbReference type="ARBA" id="ARBA00023049"/>
    </source>
</evidence>
<dbReference type="Gene3D" id="3.30.2010.10">
    <property type="entry name" value="Metalloproteases ('zincins'), catalytic domain"/>
    <property type="match status" value="1"/>
</dbReference>
<reference evidence="9" key="1">
    <citation type="journal article" date="2017" name="Genome Biol.">
        <title>Comparative genomics reveals high biological diversity and specific adaptations in the industrially and medically important fungal genus Aspergillus.</title>
        <authorList>
            <person name="de Vries R.P."/>
            <person name="Riley R."/>
            <person name="Wiebenga A."/>
            <person name="Aguilar-Osorio G."/>
            <person name="Amillis S."/>
            <person name="Uchima C.A."/>
            <person name="Anderluh G."/>
            <person name="Asadollahi M."/>
            <person name="Askin M."/>
            <person name="Barry K."/>
            <person name="Battaglia E."/>
            <person name="Bayram O."/>
            <person name="Benocci T."/>
            <person name="Braus-Stromeyer S.A."/>
            <person name="Caldana C."/>
            <person name="Canovas D."/>
            <person name="Cerqueira G.C."/>
            <person name="Chen F."/>
            <person name="Chen W."/>
            <person name="Choi C."/>
            <person name="Clum A."/>
            <person name="Dos Santos R.A."/>
            <person name="Damasio A.R."/>
            <person name="Diallinas G."/>
            <person name="Emri T."/>
            <person name="Fekete E."/>
            <person name="Flipphi M."/>
            <person name="Freyberg S."/>
            <person name="Gallo A."/>
            <person name="Gournas C."/>
            <person name="Habgood R."/>
            <person name="Hainaut M."/>
            <person name="Harispe M.L."/>
            <person name="Henrissat B."/>
            <person name="Hilden K.S."/>
            <person name="Hope R."/>
            <person name="Hossain A."/>
            <person name="Karabika E."/>
            <person name="Karaffa L."/>
            <person name="Karanyi Z."/>
            <person name="Krasevec N."/>
            <person name="Kuo A."/>
            <person name="Kusch H."/>
            <person name="LaButti K."/>
            <person name="Lagendijk E.L."/>
            <person name="Lapidus A."/>
            <person name="Levasseur A."/>
            <person name="Lindquist E."/>
            <person name="Lipzen A."/>
            <person name="Logrieco A.F."/>
            <person name="MacCabe A."/>
            <person name="Maekelae M.R."/>
            <person name="Malavazi I."/>
            <person name="Melin P."/>
            <person name="Meyer V."/>
            <person name="Mielnichuk N."/>
            <person name="Miskei M."/>
            <person name="Molnar A.P."/>
            <person name="Mule G."/>
            <person name="Ngan C.Y."/>
            <person name="Orejas M."/>
            <person name="Orosz E."/>
            <person name="Ouedraogo J.P."/>
            <person name="Overkamp K.M."/>
            <person name="Park H.-S."/>
            <person name="Perrone G."/>
            <person name="Piumi F."/>
            <person name="Punt P.J."/>
            <person name="Ram A.F."/>
            <person name="Ramon A."/>
            <person name="Rauscher S."/>
            <person name="Record E."/>
            <person name="Riano-Pachon D.M."/>
            <person name="Robert V."/>
            <person name="Roehrig J."/>
            <person name="Ruller R."/>
            <person name="Salamov A."/>
            <person name="Salih N.S."/>
            <person name="Samson R.A."/>
            <person name="Sandor E."/>
            <person name="Sanguinetti M."/>
            <person name="Schuetze T."/>
            <person name="Sepcic K."/>
            <person name="Shelest E."/>
            <person name="Sherlock G."/>
            <person name="Sophianopoulou V."/>
            <person name="Squina F.M."/>
            <person name="Sun H."/>
            <person name="Susca A."/>
            <person name="Todd R.B."/>
            <person name="Tsang A."/>
            <person name="Unkles S.E."/>
            <person name="van de Wiele N."/>
            <person name="van Rossen-Uffink D."/>
            <person name="Oliveira J.V."/>
            <person name="Vesth T.C."/>
            <person name="Visser J."/>
            <person name="Yu J.-H."/>
            <person name="Zhou M."/>
            <person name="Andersen M.R."/>
            <person name="Archer D.B."/>
            <person name="Baker S.E."/>
            <person name="Benoit I."/>
            <person name="Brakhage A.A."/>
            <person name="Braus G.H."/>
            <person name="Fischer R."/>
            <person name="Frisvad J.C."/>
            <person name="Goldman G.H."/>
            <person name="Houbraken J."/>
            <person name="Oakley B."/>
            <person name="Pocsi I."/>
            <person name="Scazzocchio C."/>
            <person name="Seiboth B."/>
            <person name="vanKuyk P.A."/>
            <person name="Wortman J."/>
            <person name="Dyer P.S."/>
            <person name="Grigoriev I.V."/>
        </authorList>
    </citation>
    <scope>NUCLEOTIDE SEQUENCE [LARGE SCALE GENOMIC DNA]</scope>
    <source>
        <strain evidence="9">ITEM 5010</strain>
    </source>
</reference>
<evidence type="ECO:0000256" key="2">
    <source>
        <dbReference type="ARBA" id="ARBA00022723"/>
    </source>
</evidence>
<evidence type="ECO:0000256" key="1">
    <source>
        <dbReference type="ARBA" id="ARBA00022670"/>
    </source>
</evidence>
<protein>
    <recommendedName>
        <fullName evidence="7">Peptidase M48 domain-containing protein</fullName>
    </recommendedName>
</protein>
<keyword evidence="9" id="KW-1185">Reference proteome</keyword>
<keyword evidence="1 6" id="KW-0645">Protease</keyword>
<dbReference type="GO" id="GO:0005743">
    <property type="term" value="C:mitochondrial inner membrane"/>
    <property type="evidence" value="ECO:0007669"/>
    <property type="project" value="TreeGrafter"/>
</dbReference>
<evidence type="ECO:0000256" key="4">
    <source>
        <dbReference type="ARBA" id="ARBA00022833"/>
    </source>
</evidence>
<dbReference type="STRING" id="602072.A0A1R3RUY7"/>
<proteinExistence type="inferred from homology"/>
<evidence type="ECO:0000313" key="8">
    <source>
        <dbReference type="EMBL" id="OOF98283.1"/>
    </source>
</evidence>
<dbReference type="Pfam" id="PF01435">
    <property type="entry name" value="Peptidase_M48"/>
    <property type="match status" value="1"/>
</dbReference>
<gene>
    <name evidence="8" type="ORF">ASPCADRAFT_205536</name>
</gene>
<name>A0A1R3RUY7_ASPC5</name>
<dbReference type="PANTHER" id="PTHR22726">
    <property type="entry name" value="METALLOENDOPEPTIDASE OMA1"/>
    <property type="match status" value="1"/>
</dbReference>
<organism evidence="8 9">
    <name type="scientific">Aspergillus carbonarius (strain ITEM 5010)</name>
    <dbReference type="NCBI Taxonomy" id="602072"/>
    <lineage>
        <taxon>Eukaryota</taxon>
        <taxon>Fungi</taxon>
        <taxon>Dikarya</taxon>
        <taxon>Ascomycota</taxon>
        <taxon>Pezizomycotina</taxon>
        <taxon>Eurotiomycetes</taxon>
        <taxon>Eurotiomycetidae</taxon>
        <taxon>Eurotiales</taxon>
        <taxon>Aspergillaceae</taxon>
        <taxon>Aspergillus</taxon>
        <taxon>Aspergillus subgen. Circumdati</taxon>
    </lineage>
</organism>
<dbReference type="GO" id="GO:0046872">
    <property type="term" value="F:metal ion binding"/>
    <property type="evidence" value="ECO:0007669"/>
    <property type="project" value="UniProtKB-KW"/>
</dbReference>
<accession>A0A1R3RUY7</accession>
<feature type="domain" description="Peptidase M48" evidence="7">
    <location>
        <begin position="147"/>
        <end position="322"/>
    </location>
</feature>
<dbReference type="CDD" id="cd07331">
    <property type="entry name" value="M48C_Oma1_like"/>
    <property type="match status" value="1"/>
</dbReference>
<dbReference type="GO" id="GO:0004222">
    <property type="term" value="F:metalloendopeptidase activity"/>
    <property type="evidence" value="ECO:0007669"/>
    <property type="project" value="InterPro"/>
</dbReference>
<dbReference type="GO" id="GO:0034982">
    <property type="term" value="P:mitochondrial protein processing"/>
    <property type="evidence" value="ECO:0007669"/>
    <property type="project" value="TreeGrafter"/>
</dbReference>
<dbReference type="InterPro" id="IPR001915">
    <property type="entry name" value="Peptidase_M48"/>
</dbReference>
<keyword evidence="5 6" id="KW-0482">Metalloprotease</keyword>
<keyword evidence="2" id="KW-0479">Metal-binding</keyword>
<dbReference type="AlphaFoldDB" id="A0A1R3RUY7"/>
<dbReference type="Proteomes" id="UP000188318">
    <property type="component" value="Unassembled WGS sequence"/>
</dbReference>
<dbReference type="GO" id="GO:0006515">
    <property type="term" value="P:protein quality control for misfolded or incompletely synthesized proteins"/>
    <property type="evidence" value="ECO:0007669"/>
    <property type="project" value="TreeGrafter"/>
</dbReference>
<sequence length="362" mass="40964">MFRPPIVRAFSRVSPRPATASSSSRIASRIPRSSSAVLPSVRALRRFQCRSFSKSVRTNARESNNYEQFGDGARTSDLLTWKNLIYPITAMVAFYVSNLETVEITGRTRFNCIPAWLVKLVAEDDYHYMLKHLKHELLPDDHPLTLEVREVCERLVAHAPVHDADWKVHIVHDMTQQNAFVLPGGKVFVYSGLFIPLRDADGLAGVLGHEIGHVLAGHDAEQMSRNLFDVAVRFLFIHTIGRFGIYAAEVLRRGIDIDLPNSREKEAEADNIGLMLMAKACYNPLAAVKFWENNHLNDDNIIPQFLSTHPLPFDRMQALSERLYRAEALYEDSGCHIVRGYISGFGDAVDHYAHWDTGKYDS</sequence>
<evidence type="ECO:0000256" key="3">
    <source>
        <dbReference type="ARBA" id="ARBA00022801"/>
    </source>
</evidence>
<dbReference type="InterPro" id="IPR051156">
    <property type="entry name" value="Mito/Outer_Membr_Metalloprot"/>
</dbReference>
<dbReference type="VEuPathDB" id="FungiDB:ASPCADRAFT_205536"/>
<comment type="cofactor">
    <cofactor evidence="6">
        <name>Zn(2+)</name>
        <dbReference type="ChEBI" id="CHEBI:29105"/>
    </cofactor>
    <text evidence="6">Binds 1 zinc ion per subunit.</text>
</comment>